<dbReference type="PANTHER" id="PTHR23232:SF133">
    <property type="entry name" value="RIKEN CDNA 1700020N01 GENE"/>
    <property type="match status" value="1"/>
</dbReference>
<dbReference type="Gene3D" id="6.10.140.140">
    <property type="match status" value="1"/>
</dbReference>
<dbReference type="Proteomes" id="UP000694406">
    <property type="component" value="Unplaced"/>
</dbReference>
<dbReference type="PANTHER" id="PTHR23232">
    <property type="entry name" value="KRAB DOMAIN C2H2 ZINC FINGER"/>
    <property type="match status" value="1"/>
</dbReference>
<evidence type="ECO:0000259" key="1">
    <source>
        <dbReference type="PROSITE" id="PS50805"/>
    </source>
</evidence>
<dbReference type="SMART" id="SM00349">
    <property type="entry name" value="KRAB"/>
    <property type="match status" value="1"/>
</dbReference>
<organism evidence="2 3">
    <name type="scientific">Laticauda laticaudata</name>
    <name type="common">Blue-ringed sea krait</name>
    <name type="synonym">Blue-lipped sea krait</name>
    <dbReference type="NCBI Taxonomy" id="8630"/>
    <lineage>
        <taxon>Eukaryota</taxon>
        <taxon>Metazoa</taxon>
        <taxon>Chordata</taxon>
        <taxon>Craniata</taxon>
        <taxon>Vertebrata</taxon>
        <taxon>Euteleostomi</taxon>
        <taxon>Lepidosauria</taxon>
        <taxon>Squamata</taxon>
        <taxon>Bifurcata</taxon>
        <taxon>Unidentata</taxon>
        <taxon>Episquamata</taxon>
        <taxon>Toxicofera</taxon>
        <taxon>Serpentes</taxon>
        <taxon>Colubroidea</taxon>
        <taxon>Elapidae</taxon>
        <taxon>Laticaudinae</taxon>
        <taxon>Laticauda</taxon>
    </lineage>
</organism>
<dbReference type="GeneTree" id="ENSGT01030000235032"/>
<reference evidence="2" key="2">
    <citation type="submission" date="2025-09" db="UniProtKB">
        <authorList>
            <consortium name="Ensembl"/>
        </authorList>
    </citation>
    <scope>IDENTIFICATION</scope>
</reference>
<dbReference type="PROSITE" id="PS50805">
    <property type="entry name" value="KRAB"/>
    <property type="match status" value="1"/>
</dbReference>
<dbReference type="CDD" id="cd07765">
    <property type="entry name" value="KRAB_A-box"/>
    <property type="match status" value="1"/>
</dbReference>
<evidence type="ECO:0000313" key="3">
    <source>
        <dbReference type="Proteomes" id="UP000694406"/>
    </source>
</evidence>
<reference evidence="2" key="1">
    <citation type="submission" date="2025-08" db="UniProtKB">
        <authorList>
            <consortium name="Ensembl"/>
        </authorList>
    </citation>
    <scope>IDENTIFICATION</scope>
</reference>
<dbReference type="SUPFAM" id="SSF109640">
    <property type="entry name" value="KRAB domain (Kruppel-associated box)"/>
    <property type="match status" value="1"/>
</dbReference>
<dbReference type="InterPro" id="IPR001909">
    <property type="entry name" value="KRAB"/>
</dbReference>
<evidence type="ECO:0000313" key="2">
    <source>
        <dbReference type="Ensembl" id="ENSLLTP00000020276.1"/>
    </source>
</evidence>
<dbReference type="Pfam" id="PF01352">
    <property type="entry name" value="KRAB"/>
    <property type="match status" value="1"/>
</dbReference>
<keyword evidence="3" id="KW-1185">Reference proteome</keyword>
<proteinExistence type="predicted"/>
<dbReference type="AlphaFoldDB" id="A0A8C5SLB4"/>
<dbReference type="InterPro" id="IPR050169">
    <property type="entry name" value="Krueppel_C2H2_ZnF"/>
</dbReference>
<accession>A0A8C5SLB4</accession>
<protein>
    <recommendedName>
        <fullName evidence="1">KRAB domain-containing protein</fullName>
    </recommendedName>
</protein>
<dbReference type="Ensembl" id="ENSLLTT00000021024.1">
    <property type="protein sequence ID" value="ENSLLTP00000020276.1"/>
    <property type="gene ID" value="ENSLLTG00000015189.1"/>
</dbReference>
<name>A0A8C5SLB4_LATLA</name>
<sequence length="97" mass="11178">ADVTFEDVVVYFTAAEWAQFTNWQHDFYQAVRVETYELVASLGKDYYIHTHTHTESKIFLLGCCRRTTAIESNISVVMHSNSFAKGVLFHFTTSFPC</sequence>
<dbReference type="GO" id="GO:0006355">
    <property type="term" value="P:regulation of DNA-templated transcription"/>
    <property type="evidence" value="ECO:0007669"/>
    <property type="project" value="InterPro"/>
</dbReference>
<dbReference type="InterPro" id="IPR036051">
    <property type="entry name" value="KRAB_dom_sf"/>
</dbReference>
<feature type="domain" description="KRAB" evidence="1">
    <location>
        <begin position="3"/>
        <end position="80"/>
    </location>
</feature>